<dbReference type="Proteomes" id="UP001295684">
    <property type="component" value="Unassembled WGS sequence"/>
</dbReference>
<dbReference type="EMBL" id="CAMPGE010004321">
    <property type="protein sequence ID" value="CAI2363169.1"/>
    <property type="molecule type" value="Genomic_DNA"/>
</dbReference>
<keyword evidence="3" id="KW-1185">Reference proteome</keyword>
<comment type="caution">
    <text evidence="2">The sequence shown here is derived from an EMBL/GenBank/DDBJ whole genome shotgun (WGS) entry which is preliminary data.</text>
</comment>
<name>A0AAD1UD02_EUPCR</name>
<protein>
    <submittedName>
        <fullName evidence="2">Uncharacterized protein</fullName>
    </submittedName>
</protein>
<feature type="compositionally biased region" description="Basic residues" evidence="1">
    <location>
        <begin position="108"/>
        <end position="123"/>
    </location>
</feature>
<evidence type="ECO:0000313" key="3">
    <source>
        <dbReference type="Proteomes" id="UP001295684"/>
    </source>
</evidence>
<gene>
    <name evidence="2" type="ORF">ECRASSUSDP1_LOCUS4499</name>
</gene>
<feature type="region of interest" description="Disordered" evidence="1">
    <location>
        <begin position="92"/>
        <end position="155"/>
    </location>
</feature>
<reference evidence="2" key="1">
    <citation type="submission" date="2023-07" db="EMBL/GenBank/DDBJ databases">
        <authorList>
            <consortium name="AG Swart"/>
            <person name="Singh M."/>
            <person name="Singh A."/>
            <person name="Seah K."/>
            <person name="Emmerich C."/>
        </authorList>
    </citation>
    <scope>NUCLEOTIDE SEQUENCE</scope>
    <source>
        <strain evidence="2">DP1</strain>
    </source>
</reference>
<accession>A0AAD1UD02</accession>
<sequence length="280" mass="32907">MHDNLHDEFYGFKNEEGELSRKKRKRKSIFSSKKLLRFRKQSTSKFLCGIEESYISSPKNGSTLNNSGGFSTKKSSKNYLGFSHAFEMKKIKEKQRPRLKSQIANRSNKSRLSQKRKDKHFKMKNSLSRDRANTKENSISGEISKSPECPQIENNRNSQKHFFSNKSDKHEPLTPYSKVRIRKNLMDEFCYIEENPEMIHRIENIKRKRANRKYLKISNKTKRNSKSITTSSTKAKSCKRKQIKKARIHFQSSLNAKLATHREEIIKHSDIPNTIYQETI</sequence>
<organism evidence="2 3">
    <name type="scientific">Euplotes crassus</name>
    <dbReference type="NCBI Taxonomy" id="5936"/>
    <lineage>
        <taxon>Eukaryota</taxon>
        <taxon>Sar</taxon>
        <taxon>Alveolata</taxon>
        <taxon>Ciliophora</taxon>
        <taxon>Intramacronucleata</taxon>
        <taxon>Spirotrichea</taxon>
        <taxon>Hypotrichia</taxon>
        <taxon>Euplotida</taxon>
        <taxon>Euplotidae</taxon>
        <taxon>Moneuplotes</taxon>
    </lineage>
</organism>
<dbReference type="AlphaFoldDB" id="A0AAD1UD02"/>
<evidence type="ECO:0000313" key="2">
    <source>
        <dbReference type="EMBL" id="CAI2363169.1"/>
    </source>
</evidence>
<proteinExistence type="predicted"/>
<evidence type="ECO:0000256" key="1">
    <source>
        <dbReference type="SAM" id="MobiDB-lite"/>
    </source>
</evidence>